<dbReference type="GO" id="GO:0032259">
    <property type="term" value="P:methylation"/>
    <property type="evidence" value="ECO:0007669"/>
    <property type="project" value="UniProtKB-KW"/>
</dbReference>
<keyword evidence="1 5" id="KW-0489">Methyltransferase</keyword>
<keyword evidence="2 5" id="KW-0808">Transferase</keyword>
<accession>A0A075GFT2</accession>
<evidence type="ECO:0000256" key="2">
    <source>
        <dbReference type="ARBA" id="ARBA00022679"/>
    </source>
</evidence>
<reference evidence="5" key="1">
    <citation type="journal article" date="2014" name="Genome Biol. Evol.">
        <title>Pangenome evidence for extensive interdomain horizontal transfer affecting lineage core and shell genes in uncultured planktonic thaumarchaeota and euryarchaeota.</title>
        <authorList>
            <person name="Deschamps P."/>
            <person name="Zivanovic Y."/>
            <person name="Moreira D."/>
            <person name="Rodriguez-Valera F."/>
            <person name="Lopez-Garcia P."/>
        </authorList>
    </citation>
    <scope>NUCLEOTIDE SEQUENCE</scope>
</reference>
<proteinExistence type="predicted"/>
<evidence type="ECO:0000256" key="3">
    <source>
        <dbReference type="ARBA" id="ARBA00022691"/>
    </source>
</evidence>
<protein>
    <submittedName>
        <fullName evidence="5">Thiopurine S-methyltransferase</fullName>
    </submittedName>
</protein>
<dbReference type="AlphaFoldDB" id="A0A075GFT2"/>
<keyword evidence="3" id="KW-0949">S-adenosyl-L-methionine</keyword>
<evidence type="ECO:0000313" key="5">
    <source>
        <dbReference type="EMBL" id="AIF00473.1"/>
    </source>
</evidence>
<dbReference type="CDD" id="cd02440">
    <property type="entry name" value="AdoMet_MTases"/>
    <property type="match status" value="1"/>
</dbReference>
<feature type="domain" description="Methyltransferase" evidence="4">
    <location>
        <begin position="64"/>
        <end position="156"/>
    </location>
</feature>
<dbReference type="InterPro" id="IPR008854">
    <property type="entry name" value="TPMT"/>
</dbReference>
<dbReference type="PANTHER" id="PTHR43861">
    <property type="entry name" value="TRANS-ACONITATE 2-METHYLTRANSFERASE-RELATED"/>
    <property type="match status" value="1"/>
</dbReference>
<dbReference type="Pfam" id="PF13649">
    <property type="entry name" value="Methyltransf_25"/>
    <property type="match status" value="1"/>
</dbReference>
<evidence type="ECO:0000256" key="1">
    <source>
        <dbReference type="ARBA" id="ARBA00022603"/>
    </source>
</evidence>
<dbReference type="Gene3D" id="3.40.50.150">
    <property type="entry name" value="Vaccinia Virus protein VP39"/>
    <property type="match status" value="1"/>
</dbReference>
<evidence type="ECO:0000259" key="4">
    <source>
        <dbReference type="Pfam" id="PF13649"/>
    </source>
</evidence>
<dbReference type="PROSITE" id="PS51585">
    <property type="entry name" value="SAM_MT_TPMT"/>
    <property type="match status" value="1"/>
</dbReference>
<dbReference type="SUPFAM" id="SSF53335">
    <property type="entry name" value="S-adenosyl-L-methionine-dependent methyltransferases"/>
    <property type="match status" value="1"/>
</dbReference>
<dbReference type="EMBL" id="KF900592">
    <property type="protein sequence ID" value="AIF00473.1"/>
    <property type="molecule type" value="Genomic_DNA"/>
</dbReference>
<dbReference type="InterPro" id="IPR041698">
    <property type="entry name" value="Methyltransf_25"/>
</dbReference>
<dbReference type="GO" id="GO:0008757">
    <property type="term" value="F:S-adenosylmethionine-dependent methyltransferase activity"/>
    <property type="evidence" value="ECO:0007669"/>
    <property type="project" value="InterPro"/>
</dbReference>
<sequence length="216" mass="24031">MDEVREKLLSMSEAASEAGMPLAWFEELYSTADRDGDWIPWSDGLPNPLVVEWIVGQQDFGRALVVGCGLGEDAAFLDQRGWDVTAFDLSPTAIEWAKEMFSESKVNWLSADLLDLPEEWNSSFDLVLEVHILQAIPESVRIQASPKLAPLVREGGNLVCIGRYQTDEEAVEGPPWPLSKTFIESVGNGLSLESLEIHSLPDDEPDVSRFRAVWRG</sequence>
<name>A0A075GFT2_9EURY</name>
<dbReference type="InterPro" id="IPR029063">
    <property type="entry name" value="SAM-dependent_MTases_sf"/>
</dbReference>
<organism evidence="5">
    <name type="scientific">uncultured marine group II/III euryarchaeote KM3_133_F10</name>
    <dbReference type="NCBI Taxonomy" id="1457864"/>
    <lineage>
        <taxon>Archaea</taxon>
        <taxon>Methanobacteriati</taxon>
        <taxon>Methanobacteriota</taxon>
        <taxon>environmental samples</taxon>
    </lineage>
</organism>